<evidence type="ECO:0000313" key="2">
    <source>
        <dbReference type="EMBL" id="MBD0836980.1"/>
    </source>
</evidence>
<name>A0A8J6QD78_9FLAO</name>
<dbReference type="EMBL" id="JACVXC010000008">
    <property type="protein sequence ID" value="MBD0836980.1"/>
    <property type="molecule type" value="Genomic_DNA"/>
</dbReference>
<comment type="caution">
    <text evidence="2">The sequence shown here is derived from an EMBL/GenBank/DDBJ whole genome shotgun (WGS) entry which is preliminary data.</text>
</comment>
<evidence type="ECO:0000313" key="3">
    <source>
        <dbReference type="Proteomes" id="UP000602057"/>
    </source>
</evidence>
<dbReference type="InterPro" id="IPR025566">
    <property type="entry name" value="DUF4331"/>
</dbReference>
<protein>
    <submittedName>
        <fullName evidence="2">DUF4331 family protein</fullName>
    </submittedName>
</protein>
<dbReference type="Pfam" id="PF14224">
    <property type="entry name" value="DUF4331"/>
    <property type="match status" value="1"/>
</dbReference>
<keyword evidence="1" id="KW-0732">Signal</keyword>
<feature type="signal peptide" evidence="1">
    <location>
        <begin position="1"/>
        <end position="21"/>
    </location>
</feature>
<dbReference type="RefSeq" id="WP_188217468.1">
    <property type="nucleotide sequence ID" value="NZ_BAABGH010000009.1"/>
</dbReference>
<accession>A0A8J6QD78</accession>
<reference evidence="2" key="2">
    <citation type="submission" date="2020-09" db="EMBL/GenBank/DDBJ databases">
        <authorList>
            <person name="Wu Z."/>
        </authorList>
    </citation>
    <scope>NUCLEOTIDE SEQUENCE</scope>
    <source>
        <strain evidence="2">SC17</strain>
    </source>
</reference>
<reference evidence="2" key="1">
    <citation type="journal article" date="2013" name="Int. J. Syst. Evol. Microbiol.">
        <title>Aestuariibaculum suncheonense gen. nov., sp. nov., a marine bacterium of the family Flavobacteriaceae isolated from a tidal flat and emended descriptions of the genera Gaetbulibacter and Tamlana.</title>
        <authorList>
            <person name="Jeong S.H."/>
            <person name="Park M.S."/>
            <person name="Jin H.M."/>
            <person name="Lee K."/>
            <person name="Park W."/>
            <person name="Jeon C.O."/>
        </authorList>
    </citation>
    <scope>NUCLEOTIDE SEQUENCE</scope>
    <source>
        <strain evidence="2">SC17</strain>
    </source>
</reference>
<dbReference type="AlphaFoldDB" id="A0A8J6QD78"/>
<feature type="chain" id="PRO_5035326647" evidence="1">
    <location>
        <begin position="22"/>
        <end position="184"/>
    </location>
</feature>
<evidence type="ECO:0000256" key="1">
    <source>
        <dbReference type="SAM" id="SignalP"/>
    </source>
</evidence>
<keyword evidence="3" id="KW-1185">Reference proteome</keyword>
<gene>
    <name evidence="2" type="ORF">ICJ84_16200</name>
</gene>
<dbReference type="Proteomes" id="UP000602057">
    <property type="component" value="Unassembled WGS sequence"/>
</dbReference>
<sequence>MKNIKLILALLVMPLVAFNCSDDDDMKNENGLPNLAGTYMQEDQMGRPAVNTVFVSPSSKDMFNVTVPSMQNASFQSMFQTNLQGLSPAFANAGDTNALGLDAATFSGVLATDVLNVSLDGTTTFYDGTNVLTGRNLSDDVITVELLLIFGGEDFSENPGLSDDNVDANDKPFLASFPYLASPW</sequence>
<organism evidence="2 3">
    <name type="scientific">Aestuariibaculum suncheonense</name>
    <dbReference type="NCBI Taxonomy" id="1028745"/>
    <lineage>
        <taxon>Bacteria</taxon>
        <taxon>Pseudomonadati</taxon>
        <taxon>Bacteroidota</taxon>
        <taxon>Flavobacteriia</taxon>
        <taxon>Flavobacteriales</taxon>
        <taxon>Flavobacteriaceae</taxon>
    </lineage>
</organism>
<proteinExistence type="predicted"/>